<proteinExistence type="predicted"/>
<dbReference type="Proteomes" id="UP000178764">
    <property type="component" value="Unassembled WGS sequence"/>
</dbReference>
<dbReference type="SUPFAM" id="SSF52402">
    <property type="entry name" value="Adenine nucleotide alpha hydrolases-like"/>
    <property type="match status" value="1"/>
</dbReference>
<dbReference type="PANTHER" id="PTHR43284">
    <property type="entry name" value="ASPARAGINE SYNTHETASE (GLUTAMINE-HYDROLYZING)"/>
    <property type="match status" value="1"/>
</dbReference>
<dbReference type="GO" id="GO:0005829">
    <property type="term" value="C:cytosol"/>
    <property type="evidence" value="ECO:0007669"/>
    <property type="project" value="TreeGrafter"/>
</dbReference>
<gene>
    <name evidence="5" type="ORF">A2V71_03585</name>
</gene>
<dbReference type="EMBL" id="MEZT01000015">
    <property type="protein sequence ID" value="OGD56668.1"/>
    <property type="molecule type" value="Genomic_DNA"/>
</dbReference>
<protein>
    <recommendedName>
        <fullName evidence="2">asparagine synthase (glutamine-hydrolyzing)</fullName>
        <ecNumber evidence="2">6.3.5.4</ecNumber>
    </recommendedName>
</protein>
<organism evidence="5 6">
    <name type="scientific">Candidatus Berkelbacteria bacterium RBG_13_40_8</name>
    <dbReference type="NCBI Taxonomy" id="1797467"/>
    <lineage>
        <taxon>Bacteria</taxon>
        <taxon>Candidatus Berkelbacteria</taxon>
    </lineage>
</organism>
<dbReference type="AlphaFoldDB" id="A0A1F5DND6"/>
<dbReference type="Pfam" id="PF00733">
    <property type="entry name" value="Asn_synthase"/>
    <property type="match status" value="1"/>
</dbReference>
<accession>A0A1F5DND6</accession>
<dbReference type="GO" id="GO:0006529">
    <property type="term" value="P:asparagine biosynthetic process"/>
    <property type="evidence" value="ECO:0007669"/>
    <property type="project" value="InterPro"/>
</dbReference>
<dbReference type="Gene3D" id="3.40.50.620">
    <property type="entry name" value="HUPs"/>
    <property type="match status" value="1"/>
</dbReference>
<evidence type="ECO:0000256" key="3">
    <source>
        <dbReference type="ARBA" id="ARBA00048741"/>
    </source>
</evidence>
<comment type="catalytic activity">
    <reaction evidence="3">
        <text>L-aspartate + L-glutamine + ATP + H2O = L-asparagine + L-glutamate + AMP + diphosphate + H(+)</text>
        <dbReference type="Rhea" id="RHEA:12228"/>
        <dbReference type="ChEBI" id="CHEBI:15377"/>
        <dbReference type="ChEBI" id="CHEBI:15378"/>
        <dbReference type="ChEBI" id="CHEBI:29985"/>
        <dbReference type="ChEBI" id="CHEBI:29991"/>
        <dbReference type="ChEBI" id="CHEBI:30616"/>
        <dbReference type="ChEBI" id="CHEBI:33019"/>
        <dbReference type="ChEBI" id="CHEBI:58048"/>
        <dbReference type="ChEBI" id="CHEBI:58359"/>
        <dbReference type="ChEBI" id="CHEBI:456215"/>
        <dbReference type="EC" id="6.3.5.4"/>
    </reaction>
</comment>
<dbReference type="CDD" id="cd01991">
    <property type="entry name" value="Asn_synthase_B_C"/>
    <property type="match status" value="1"/>
</dbReference>
<dbReference type="GO" id="GO:0004066">
    <property type="term" value="F:asparagine synthase (glutamine-hydrolyzing) activity"/>
    <property type="evidence" value="ECO:0007669"/>
    <property type="project" value="UniProtKB-EC"/>
</dbReference>
<reference evidence="5 6" key="1">
    <citation type="journal article" date="2016" name="Nat. Commun.">
        <title>Thousands of microbial genomes shed light on interconnected biogeochemical processes in an aquifer system.</title>
        <authorList>
            <person name="Anantharaman K."/>
            <person name="Brown C.T."/>
            <person name="Hug L.A."/>
            <person name="Sharon I."/>
            <person name="Castelle C.J."/>
            <person name="Probst A.J."/>
            <person name="Thomas B.C."/>
            <person name="Singh A."/>
            <person name="Wilkins M.J."/>
            <person name="Karaoz U."/>
            <person name="Brodie E.L."/>
            <person name="Williams K.H."/>
            <person name="Hubbard S.S."/>
            <person name="Banfield J.F."/>
        </authorList>
    </citation>
    <scope>NUCLEOTIDE SEQUENCE [LARGE SCALE GENOMIC DNA]</scope>
</reference>
<dbReference type="PANTHER" id="PTHR43284:SF1">
    <property type="entry name" value="ASPARAGINE SYNTHETASE"/>
    <property type="match status" value="1"/>
</dbReference>
<evidence type="ECO:0000256" key="2">
    <source>
        <dbReference type="ARBA" id="ARBA00012737"/>
    </source>
</evidence>
<comment type="caution">
    <text evidence="5">The sequence shown here is derived from an EMBL/GenBank/DDBJ whole genome shotgun (WGS) entry which is preliminary data.</text>
</comment>
<name>A0A1F5DND6_9BACT</name>
<sequence length="352" mass="41395">MISDVPVGILLSGGMDSGTISYFASKELPNMMTFTGGFDFTKAVATESFLDERAEAEKIARLFSAEHYEDVLYPESPNLVIKNLVWHLEDLRLGMSYPQYFLAKLSSRFVKVALSGTGGDEIFGGYPWRYAPIASLTKQDEFDKTYYNYWSRLVKDDEKKDFFSQKSLKKMDLSRPFKEYRHLISPMDGQKPIDKAMYFEQKTFLHGFLIVEDKLFMAHSMEVRVPYTDLELAKLLNAMPDKMKFRGNTGKYFFRKTMSKFLPKEIAYKKKTGFTPPERTWYQQGRMDYVRETILGKRSLARDYFEPEFLKKTWHESITGKKDQRLLLWSLFCFEWWNRIFLDGERKDDQNS</sequence>
<dbReference type="InterPro" id="IPR001962">
    <property type="entry name" value="Asn_synthase"/>
</dbReference>
<dbReference type="InterPro" id="IPR014729">
    <property type="entry name" value="Rossmann-like_a/b/a_fold"/>
</dbReference>
<evidence type="ECO:0000259" key="4">
    <source>
        <dbReference type="Pfam" id="PF00733"/>
    </source>
</evidence>
<feature type="domain" description="Asparagine synthetase" evidence="4">
    <location>
        <begin position="1"/>
        <end position="338"/>
    </location>
</feature>
<comment type="pathway">
    <text evidence="1">Amino-acid biosynthesis; L-asparagine biosynthesis; L-asparagine from L-aspartate (L-Gln route): step 1/1.</text>
</comment>
<evidence type="ECO:0000313" key="5">
    <source>
        <dbReference type="EMBL" id="OGD56668.1"/>
    </source>
</evidence>
<evidence type="ECO:0000313" key="6">
    <source>
        <dbReference type="Proteomes" id="UP000178764"/>
    </source>
</evidence>
<dbReference type="InterPro" id="IPR051786">
    <property type="entry name" value="ASN_synthetase/amidase"/>
</dbReference>
<dbReference type="EC" id="6.3.5.4" evidence="2"/>
<evidence type="ECO:0000256" key="1">
    <source>
        <dbReference type="ARBA" id="ARBA00005187"/>
    </source>
</evidence>